<name>A0AAX3P497_AERHY</name>
<organism evidence="7 8">
    <name type="scientific">Aeromonas hydrophila</name>
    <dbReference type="NCBI Taxonomy" id="644"/>
    <lineage>
        <taxon>Bacteria</taxon>
        <taxon>Pseudomonadati</taxon>
        <taxon>Pseudomonadota</taxon>
        <taxon>Gammaproteobacteria</taxon>
        <taxon>Aeromonadales</taxon>
        <taxon>Aeromonadaceae</taxon>
        <taxon>Aeromonas</taxon>
    </lineage>
</organism>
<dbReference type="Proteomes" id="UP001214666">
    <property type="component" value="Chromosome"/>
</dbReference>
<dbReference type="AlphaFoldDB" id="A0AAX3P497"/>
<dbReference type="EMBL" id="CP118942">
    <property type="protein sequence ID" value="WEE25390.1"/>
    <property type="molecule type" value="Genomic_DNA"/>
</dbReference>
<dbReference type="InterPro" id="IPR036366">
    <property type="entry name" value="PGBDSf"/>
</dbReference>
<dbReference type="GO" id="GO:0009253">
    <property type="term" value="P:peptidoglycan catabolic process"/>
    <property type="evidence" value="ECO:0007669"/>
    <property type="project" value="InterPro"/>
</dbReference>
<evidence type="ECO:0000256" key="1">
    <source>
        <dbReference type="ARBA" id="ARBA00001561"/>
    </source>
</evidence>
<feature type="domain" description="N-acetylmuramoyl-L-alanine amidase" evidence="6">
    <location>
        <begin position="55"/>
        <end position="206"/>
    </location>
</feature>
<evidence type="ECO:0000313" key="7">
    <source>
        <dbReference type="EMBL" id="WEE25390.1"/>
    </source>
</evidence>
<evidence type="ECO:0000256" key="4">
    <source>
        <dbReference type="ARBA" id="ARBA00022801"/>
    </source>
</evidence>
<dbReference type="Gene3D" id="1.10.101.10">
    <property type="entry name" value="PGBD-like superfamily/PGBD"/>
    <property type="match status" value="1"/>
</dbReference>
<sequence>MGRRLHSPSSRQQAAGGWRRPWQLGILFPDTRRYGFALCLALLLCACQPAPYRLNNDYQSASQNERIAFLILHYTDEDDGHSLRLLTEPAHQVSAHYLIPRDTHERPLPVYQLVPDSQRAWHAGRSRWHQYAGLNASSLGIEIVNLGYPPEDELQPAHQRRWQPYTQAQIAALGALTRKLVERYQIPPTQVLAHSDVAPERKQDPGPHFPWRELALHYGVGAWPDETRLAELRQQPAPAWDALGWQQRLARYGYGVAPSGSWDEQSRAALRAFQLHFRPALVSGEADAESQAILTALLERYFPEQR</sequence>
<keyword evidence="4" id="KW-0378">Hydrolase</keyword>
<dbReference type="SUPFAM" id="SSF47090">
    <property type="entry name" value="PGBD-like"/>
    <property type="match status" value="1"/>
</dbReference>
<dbReference type="SMART" id="SM00644">
    <property type="entry name" value="Ami_2"/>
    <property type="match status" value="1"/>
</dbReference>
<evidence type="ECO:0000313" key="8">
    <source>
        <dbReference type="Proteomes" id="UP001214666"/>
    </source>
</evidence>
<dbReference type="SUPFAM" id="SSF55846">
    <property type="entry name" value="N-acetylmuramoyl-L-alanine amidase-like"/>
    <property type="match status" value="1"/>
</dbReference>
<dbReference type="GO" id="GO:0019867">
    <property type="term" value="C:outer membrane"/>
    <property type="evidence" value="ECO:0007669"/>
    <property type="project" value="TreeGrafter"/>
</dbReference>
<dbReference type="Pfam" id="PF01471">
    <property type="entry name" value="PG_binding_1"/>
    <property type="match status" value="1"/>
</dbReference>
<protein>
    <recommendedName>
        <fullName evidence="3">N-acetylmuramoyl-L-alanine amidase</fullName>
        <ecNumber evidence="3">3.5.1.28</ecNumber>
    </recommendedName>
</protein>
<evidence type="ECO:0000259" key="6">
    <source>
        <dbReference type="SMART" id="SM00644"/>
    </source>
</evidence>
<dbReference type="InterPro" id="IPR036505">
    <property type="entry name" value="Amidase/PGRP_sf"/>
</dbReference>
<dbReference type="InterPro" id="IPR051206">
    <property type="entry name" value="NAMLAA_amidase_2"/>
</dbReference>
<gene>
    <name evidence="7" type="ORF">PY771_17310</name>
</gene>
<comment type="catalytic activity">
    <reaction evidence="1">
        <text>Hydrolyzes the link between N-acetylmuramoyl residues and L-amino acid residues in certain cell-wall glycopeptides.</text>
        <dbReference type="EC" id="3.5.1.28"/>
    </reaction>
</comment>
<evidence type="ECO:0000256" key="3">
    <source>
        <dbReference type="ARBA" id="ARBA00011901"/>
    </source>
</evidence>
<evidence type="ECO:0000256" key="2">
    <source>
        <dbReference type="ARBA" id="ARBA00007553"/>
    </source>
</evidence>
<dbReference type="PANTHER" id="PTHR30417:SF1">
    <property type="entry name" value="N-ACETYLMURAMOYL-L-ALANINE AMIDASE AMID"/>
    <property type="match status" value="1"/>
</dbReference>
<dbReference type="InterPro" id="IPR002502">
    <property type="entry name" value="Amidase_domain"/>
</dbReference>
<dbReference type="GO" id="GO:0009254">
    <property type="term" value="P:peptidoglycan turnover"/>
    <property type="evidence" value="ECO:0007669"/>
    <property type="project" value="TreeGrafter"/>
</dbReference>
<dbReference type="CDD" id="cd06583">
    <property type="entry name" value="PGRP"/>
    <property type="match status" value="1"/>
</dbReference>
<dbReference type="InterPro" id="IPR002477">
    <property type="entry name" value="Peptidoglycan-bd-like"/>
</dbReference>
<keyword evidence="5" id="KW-0961">Cell wall biogenesis/degradation</keyword>
<evidence type="ECO:0000256" key="5">
    <source>
        <dbReference type="ARBA" id="ARBA00023316"/>
    </source>
</evidence>
<accession>A0AAX3P497</accession>
<dbReference type="Pfam" id="PF01510">
    <property type="entry name" value="Amidase_2"/>
    <property type="match status" value="1"/>
</dbReference>
<dbReference type="FunFam" id="3.40.80.10:FF:000003">
    <property type="entry name" value="N-acetylmuramoyl-L-alanine amidase"/>
    <property type="match status" value="1"/>
</dbReference>
<comment type="similarity">
    <text evidence="2">Belongs to the N-acetylmuramoyl-L-alanine amidase 2 family.</text>
</comment>
<dbReference type="Gene3D" id="3.40.80.10">
    <property type="entry name" value="Peptidoglycan recognition protein-like"/>
    <property type="match status" value="1"/>
</dbReference>
<dbReference type="EC" id="3.5.1.28" evidence="3"/>
<dbReference type="PANTHER" id="PTHR30417">
    <property type="entry name" value="N-ACETYLMURAMOYL-L-ALANINE AMIDASE AMID"/>
    <property type="match status" value="1"/>
</dbReference>
<dbReference type="GO" id="GO:0071555">
    <property type="term" value="P:cell wall organization"/>
    <property type="evidence" value="ECO:0007669"/>
    <property type="project" value="UniProtKB-KW"/>
</dbReference>
<proteinExistence type="inferred from homology"/>
<reference evidence="7" key="1">
    <citation type="submission" date="2023-02" db="EMBL/GenBank/DDBJ databases">
        <title>The sequence of Aeromonas hydrophila K533.</title>
        <authorList>
            <person name="Luo X."/>
        </authorList>
    </citation>
    <scope>NUCLEOTIDE SEQUENCE</scope>
    <source>
        <strain evidence="7">K533</strain>
    </source>
</reference>
<dbReference type="InterPro" id="IPR036365">
    <property type="entry name" value="PGBD-like_sf"/>
</dbReference>
<dbReference type="GO" id="GO:0008745">
    <property type="term" value="F:N-acetylmuramoyl-L-alanine amidase activity"/>
    <property type="evidence" value="ECO:0007669"/>
    <property type="project" value="UniProtKB-EC"/>
</dbReference>
<dbReference type="RefSeq" id="WP_077096103.1">
    <property type="nucleotide sequence ID" value="NZ_AP023398.1"/>
</dbReference>